<dbReference type="RefSeq" id="WP_134178167.1">
    <property type="nucleotide sequence ID" value="NZ_SOCQ01000025.1"/>
</dbReference>
<comment type="caution">
    <text evidence="2">The sequence shown here is derived from an EMBL/GenBank/DDBJ whole genome shotgun (WGS) entry which is preliminary data.</text>
</comment>
<dbReference type="Pfam" id="PF13476">
    <property type="entry name" value="AAA_23"/>
    <property type="match status" value="1"/>
</dbReference>
<dbReference type="Gene3D" id="3.20.20.140">
    <property type="entry name" value="Metal-dependent hydrolases"/>
    <property type="match status" value="1"/>
</dbReference>
<evidence type="ECO:0000313" key="3">
    <source>
        <dbReference type="Proteomes" id="UP000295804"/>
    </source>
</evidence>
<dbReference type="SUPFAM" id="SSF52540">
    <property type="entry name" value="P-loop containing nucleoside triphosphate hydrolases"/>
    <property type="match status" value="1"/>
</dbReference>
<evidence type="ECO:0000259" key="1">
    <source>
        <dbReference type="Pfam" id="PF13476"/>
    </source>
</evidence>
<feature type="domain" description="Rad50/SbcC-type AAA" evidence="1">
    <location>
        <begin position="274"/>
        <end position="457"/>
    </location>
</feature>
<dbReference type="SUPFAM" id="SSF89550">
    <property type="entry name" value="PHP domain-like"/>
    <property type="match status" value="1"/>
</dbReference>
<name>A0A4R7UR37_9PSED</name>
<dbReference type="GO" id="GO:0006302">
    <property type="term" value="P:double-strand break repair"/>
    <property type="evidence" value="ECO:0007669"/>
    <property type="project" value="InterPro"/>
</dbReference>
<accession>A0A4R7UR37</accession>
<dbReference type="NCBIfam" id="NF045780">
    <property type="entry name" value="TrlF_fam_ATP"/>
    <property type="match status" value="1"/>
</dbReference>
<dbReference type="InterPro" id="IPR054787">
    <property type="entry name" value="TrlF_ATPase"/>
</dbReference>
<proteinExistence type="predicted"/>
<protein>
    <submittedName>
        <fullName evidence="2">AAA domain-containing protein</fullName>
    </submittedName>
</protein>
<evidence type="ECO:0000313" key="2">
    <source>
        <dbReference type="EMBL" id="TDV37517.1"/>
    </source>
</evidence>
<gene>
    <name evidence="2" type="ORF">EDF87_12553</name>
</gene>
<dbReference type="InterPro" id="IPR027417">
    <property type="entry name" value="P-loop_NTPase"/>
</dbReference>
<dbReference type="Gene3D" id="3.40.50.300">
    <property type="entry name" value="P-loop containing nucleotide triphosphate hydrolases"/>
    <property type="match status" value="2"/>
</dbReference>
<sequence>MDDHFTFARFWRCALQVNPFSYQGAYRGSDHGFDEDQYNHALLEKCLAHDIKVVGIADHGSVVSVHSLRKVLEPNGIVVFPGFEIAANDKTHYVCLFPEDTGTQQLERYLGNLDLLDPADGVRPSGLSSEQLIDKVDQLGGFIYAAHCTQDSGLLKNRLNHVWKLPKLRAAQIPGALEDLAGVESDFYSRVLKNKDDAYKRKRLVALINAKDISKPSDLEHAGATCLIKMTRPTFAAFKVAFLDPASRIRLNSKLAKSPVGRVLSMAVAGGYLDGLKVNFSDHLNTVIGGRGTGKSTLLECLRFALDLAPKGKQAQKLHQEIIKENLGRAAGRVELVVVSSAQNGKQYTVSRRYGELPVVRDVNGDVSTMLPRELLPGLDIYGQNEIYELAQDEASRLQLLDRFLPQDDDYEKKRFDAQKRLKENHLKFVDSLSGLDDIEFELNRLPNLEEQLRDYETLGVAEKLATTSLLARERVLVGTAKESLKSYENALVCLRQAFPDLSFMNDEAINGVPDRDVLVAMRRVLESLKMDFETHLTVMEGLVSNGQTQFSTEHDAWLLAVQEHDKDLEKELRKLPETAGKSGQEIGVAYQKLQGDIEHIRPLGAKLPLYQKQCETQDLERRSILAELSGLRSLRLDALQKGAKKLTRKLDGKLRIEVVPEADRSPLMAYLLGCKLEGIGEKRLAWIEEVETISPSLLVASIRQGSMMLQLEWGLTPLVADALAKLQPSQIMELEALELEHRVDISLNVAHGDAEPLFRPLNKLSTGQQCTAILHMLLLDNIDPLFMDQPEDNLDNAFIAERIVTELRDAKTNRQFLFATHNANIPVFGDAEWIGVFTTEENRGCLPPDAQGSIDVTLIRDQVARILEGGRDAFIQRMEKYEF</sequence>
<organism evidence="2 3">
    <name type="scientific">Pseudomonas helmanticensis</name>
    <dbReference type="NCBI Taxonomy" id="1471381"/>
    <lineage>
        <taxon>Bacteria</taxon>
        <taxon>Pseudomonadati</taxon>
        <taxon>Pseudomonadota</taxon>
        <taxon>Gammaproteobacteria</taxon>
        <taxon>Pseudomonadales</taxon>
        <taxon>Pseudomonadaceae</taxon>
        <taxon>Pseudomonas</taxon>
    </lineage>
</organism>
<dbReference type="AlphaFoldDB" id="A0A4R7UR37"/>
<reference evidence="2 3" key="1">
    <citation type="submission" date="2019-03" db="EMBL/GenBank/DDBJ databases">
        <title>Genomic analyses of the natural microbiome of Caenorhabditis elegans.</title>
        <authorList>
            <person name="Samuel B."/>
        </authorList>
    </citation>
    <scope>NUCLEOTIDE SEQUENCE [LARGE SCALE GENOMIC DNA]</scope>
    <source>
        <strain evidence="2 3">BIGb0525</strain>
    </source>
</reference>
<dbReference type="Proteomes" id="UP000295804">
    <property type="component" value="Unassembled WGS sequence"/>
</dbReference>
<dbReference type="InterPro" id="IPR038729">
    <property type="entry name" value="Rad50/SbcC_AAA"/>
</dbReference>
<dbReference type="InterPro" id="IPR016195">
    <property type="entry name" value="Pol/histidinol_Pase-like"/>
</dbReference>
<dbReference type="EMBL" id="SOCQ01000025">
    <property type="protein sequence ID" value="TDV37517.1"/>
    <property type="molecule type" value="Genomic_DNA"/>
</dbReference>
<dbReference type="GO" id="GO:0016887">
    <property type="term" value="F:ATP hydrolysis activity"/>
    <property type="evidence" value="ECO:0007669"/>
    <property type="project" value="InterPro"/>
</dbReference>